<reference evidence="2" key="1">
    <citation type="journal article" date="2015" name="Nature">
        <title>Complex archaea that bridge the gap between prokaryotes and eukaryotes.</title>
        <authorList>
            <person name="Spang A."/>
            <person name="Saw J.H."/>
            <person name="Jorgensen S.L."/>
            <person name="Zaremba-Niedzwiedzka K."/>
            <person name="Martijn J."/>
            <person name="Lind A.E."/>
            <person name="van Eijk R."/>
            <person name="Schleper C."/>
            <person name="Guy L."/>
            <person name="Ettema T.J."/>
        </authorList>
    </citation>
    <scope>NUCLEOTIDE SEQUENCE</scope>
</reference>
<organism evidence="2">
    <name type="scientific">marine sediment metagenome</name>
    <dbReference type="NCBI Taxonomy" id="412755"/>
    <lineage>
        <taxon>unclassified sequences</taxon>
        <taxon>metagenomes</taxon>
        <taxon>ecological metagenomes</taxon>
    </lineage>
</organism>
<protein>
    <submittedName>
        <fullName evidence="2">Uncharacterized protein</fullName>
    </submittedName>
</protein>
<feature type="transmembrane region" description="Helical" evidence="1">
    <location>
        <begin position="28"/>
        <end position="48"/>
    </location>
</feature>
<accession>A0A0F9P9P5</accession>
<gene>
    <name evidence="2" type="ORF">LCGC14_1164990</name>
</gene>
<keyword evidence="1" id="KW-0812">Transmembrane</keyword>
<dbReference type="AlphaFoldDB" id="A0A0F9P9P5"/>
<evidence type="ECO:0000256" key="1">
    <source>
        <dbReference type="SAM" id="Phobius"/>
    </source>
</evidence>
<dbReference type="EMBL" id="LAZR01005712">
    <property type="protein sequence ID" value="KKM97735.1"/>
    <property type="molecule type" value="Genomic_DNA"/>
</dbReference>
<proteinExistence type="predicted"/>
<keyword evidence="1" id="KW-0472">Membrane</keyword>
<name>A0A0F9P9P5_9ZZZZ</name>
<evidence type="ECO:0000313" key="2">
    <source>
        <dbReference type="EMBL" id="KKM97735.1"/>
    </source>
</evidence>
<comment type="caution">
    <text evidence="2">The sequence shown here is derived from an EMBL/GenBank/DDBJ whole genome shotgun (WGS) entry which is preliminary data.</text>
</comment>
<keyword evidence="1" id="KW-1133">Transmembrane helix</keyword>
<sequence>MGLKEEIEKSNGLLERLITITNKTRRTLTCVNIINVITLIVIVYLLVIR</sequence>